<dbReference type="AlphaFoldDB" id="A0A9X2BYM5"/>
<organism evidence="5 6">
    <name type="scientific">Roseomonas acroporae</name>
    <dbReference type="NCBI Taxonomy" id="2937791"/>
    <lineage>
        <taxon>Bacteria</taxon>
        <taxon>Pseudomonadati</taxon>
        <taxon>Pseudomonadota</taxon>
        <taxon>Alphaproteobacteria</taxon>
        <taxon>Acetobacterales</taxon>
        <taxon>Roseomonadaceae</taxon>
        <taxon>Roseomonas</taxon>
    </lineage>
</organism>
<dbReference type="PANTHER" id="PTHR43464:SF19">
    <property type="entry name" value="UBIQUINONE BIOSYNTHESIS O-METHYLTRANSFERASE, MITOCHONDRIAL"/>
    <property type="match status" value="1"/>
</dbReference>
<name>A0A9X2BYM5_9PROT</name>
<keyword evidence="3" id="KW-0949">S-adenosyl-L-methionine</keyword>
<dbReference type="PANTHER" id="PTHR43464">
    <property type="entry name" value="METHYLTRANSFERASE"/>
    <property type="match status" value="1"/>
</dbReference>
<proteinExistence type="predicted"/>
<dbReference type="Gene3D" id="3.40.50.150">
    <property type="entry name" value="Vaccinia Virus protein VP39"/>
    <property type="match status" value="1"/>
</dbReference>
<dbReference type="Pfam" id="PF08241">
    <property type="entry name" value="Methyltransf_11"/>
    <property type="match status" value="1"/>
</dbReference>
<accession>A0A9X2BYM5</accession>
<evidence type="ECO:0000256" key="1">
    <source>
        <dbReference type="ARBA" id="ARBA00022603"/>
    </source>
</evidence>
<dbReference type="InterPro" id="IPR029063">
    <property type="entry name" value="SAM-dependent_MTases_sf"/>
</dbReference>
<feature type="domain" description="Methyltransferase type 11" evidence="4">
    <location>
        <begin position="33"/>
        <end position="124"/>
    </location>
</feature>
<evidence type="ECO:0000256" key="3">
    <source>
        <dbReference type="ARBA" id="ARBA00022691"/>
    </source>
</evidence>
<dbReference type="EMBL" id="JALPRX010000076">
    <property type="protein sequence ID" value="MCK8786195.1"/>
    <property type="molecule type" value="Genomic_DNA"/>
</dbReference>
<dbReference type="GO" id="GO:0010420">
    <property type="term" value="F:polyprenyldihydroxybenzoate methyltransferase activity"/>
    <property type="evidence" value="ECO:0007669"/>
    <property type="project" value="TreeGrafter"/>
</dbReference>
<reference evidence="5" key="1">
    <citation type="submission" date="2022-04" db="EMBL/GenBank/DDBJ databases">
        <title>Roseomonas acroporae sp. nov., isolated from coral Acropora digitifera.</title>
        <authorList>
            <person name="Sun H."/>
        </authorList>
    </citation>
    <scope>NUCLEOTIDE SEQUENCE</scope>
    <source>
        <strain evidence="5">NAR14</strain>
    </source>
</reference>
<evidence type="ECO:0000256" key="2">
    <source>
        <dbReference type="ARBA" id="ARBA00022679"/>
    </source>
</evidence>
<dbReference type="SUPFAM" id="SSF53335">
    <property type="entry name" value="S-adenosyl-L-methionine-dependent methyltransferases"/>
    <property type="match status" value="1"/>
</dbReference>
<keyword evidence="6" id="KW-1185">Reference proteome</keyword>
<evidence type="ECO:0000259" key="4">
    <source>
        <dbReference type="Pfam" id="PF08241"/>
    </source>
</evidence>
<keyword evidence="1 5" id="KW-0489">Methyltransferase</keyword>
<evidence type="ECO:0000313" key="5">
    <source>
        <dbReference type="EMBL" id="MCK8786195.1"/>
    </source>
</evidence>
<protein>
    <submittedName>
        <fullName evidence="5">Class I SAM-dependent methyltransferase</fullName>
    </submittedName>
</protein>
<dbReference type="Proteomes" id="UP001139516">
    <property type="component" value="Unassembled WGS sequence"/>
</dbReference>
<evidence type="ECO:0000313" key="6">
    <source>
        <dbReference type="Proteomes" id="UP001139516"/>
    </source>
</evidence>
<dbReference type="CDD" id="cd02440">
    <property type="entry name" value="AdoMet_MTases"/>
    <property type="match status" value="1"/>
</dbReference>
<keyword evidence="2" id="KW-0808">Transferase</keyword>
<sequence length="262" mass="28526">MREQGEAGDYGRRCVLDAPMLGRIARLSVADALDVGCGEGRFCRMLRARGIRAVGIDPTEALLRRARALDPGGDYRHGRAEALDVPPASFDLVVSYLSLIDIDGLAPAVAGMAAALRPGGTLLIANLNPFFTAGMPQGWQQAGPGEPRFHLDHYLEERAYQAEWRGIRIRNWHRPLSTYMRLLLGNGLELRHFDEPAPVCGARDGLVDGPVDGPVDGQAGGDPARAERYRRVPWFHLMEWRRPAAAPSDIEPSGATPVAPPP</sequence>
<dbReference type="InterPro" id="IPR013216">
    <property type="entry name" value="Methyltransf_11"/>
</dbReference>
<gene>
    <name evidence="5" type="ORF">M0638_17605</name>
</gene>
<dbReference type="GO" id="GO:0032259">
    <property type="term" value="P:methylation"/>
    <property type="evidence" value="ECO:0007669"/>
    <property type="project" value="UniProtKB-KW"/>
</dbReference>
<comment type="caution">
    <text evidence="5">The sequence shown here is derived from an EMBL/GenBank/DDBJ whole genome shotgun (WGS) entry which is preliminary data.</text>
</comment>